<feature type="transmembrane region" description="Helical" evidence="9">
    <location>
        <begin position="216"/>
        <end position="236"/>
    </location>
</feature>
<evidence type="ECO:0000256" key="5">
    <source>
        <dbReference type="ARBA" id="ARBA00023040"/>
    </source>
</evidence>
<dbReference type="Gene3D" id="1.20.1070.10">
    <property type="entry name" value="Rhodopsin 7-helix transmembrane proteins"/>
    <property type="match status" value="1"/>
</dbReference>
<name>A0A6P8X2Y1_GYMAC</name>
<evidence type="ECO:0000313" key="11">
    <source>
        <dbReference type="Proteomes" id="UP000515161"/>
    </source>
</evidence>
<evidence type="ECO:0000256" key="6">
    <source>
        <dbReference type="ARBA" id="ARBA00023136"/>
    </source>
</evidence>
<reference evidence="12" key="1">
    <citation type="submission" date="2025-08" db="UniProtKB">
        <authorList>
            <consortium name="RefSeq"/>
        </authorList>
    </citation>
    <scope>IDENTIFICATION</scope>
</reference>
<dbReference type="Proteomes" id="UP000515161">
    <property type="component" value="Unplaced"/>
</dbReference>
<evidence type="ECO:0000256" key="3">
    <source>
        <dbReference type="ARBA" id="ARBA00022692"/>
    </source>
</evidence>
<dbReference type="InterPro" id="IPR017452">
    <property type="entry name" value="GPCR_Rhodpsn_7TM"/>
</dbReference>
<dbReference type="SUPFAM" id="SSF81321">
    <property type="entry name" value="Family A G protein-coupled receptor-like"/>
    <property type="match status" value="1"/>
</dbReference>
<dbReference type="AlphaFoldDB" id="A0A6P8X2Y1"/>
<evidence type="ECO:0000259" key="10">
    <source>
        <dbReference type="PROSITE" id="PS50262"/>
    </source>
</evidence>
<dbReference type="InParanoid" id="A0A6P8X2Y1"/>
<proteinExistence type="predicted"/>
<evidence type="ECO:0000256" key="2">
    <source>
        <dbReference type="ARBA" id="ARBA00022475"/>
    </source>
</evidence>
<dbReference type="GeneID" id="117561140"/>
<accession>A0A6P8X2Y1</accession>
<comment type="subcellular location">
    <subcellularLocation>
        <location evidence="1">Cell membrane</location>
        <topology evidence="1">Multi-pass membrane protein</topology>
    </subcellularLocation>
</comment>
<keyword evidence="5" id="KW-0297">G-protein coupled receptor</keyword>
<evidence type="ECO:0000313" key="12">
    <source>
        <dbReference type="RefSeq" id="XP_034094322.1"/>
    </source>
</evidence>
<keyword evidence="2" id="KW-1003">Cell membrane</keyword>
<feature type="domain" description="G-protein coupled receptors family 1 profile" evidence="10">
    <location>
        <begin position="111"/>
        <end position="273"/>
    </location>
</feature>
<keyword evidence="6 9" id="KW-0472">Membrane</keyword>
<feature type="transmembrane region" description="Helical" evidence="9">
    <location>
        <begin position="67"/>
        <end position="88"/>
    </location>
</feature>
<organism evidence="11 12">
    <name type="scientific">Gymnodraco acuticeps</name>
    <name type="common">Antarctic dragonfish</name>
    <dbReference type="NCBI Taxonomy" id="8218"/>
    <lineage>
        <taxon>Eukaryota</taxon>
        <taxon>Metazoa</taxon>
        <taxon>Chordata</taxon>
        <taxon>Craniata</taxon>
        <taxon>Vertebrata</taxon>
        <taxon>Euteleostomi</taxon>
        <taxon>Actinopterygii</taxon>
        <taxon>Neopterygii</taxon>
        <taxon>Teleostei</taxon>
        <taxon>Neoteleostei</taxon>
        <taxon>Acanthomorphata</taxon>
        <taxon>Eupercaria</taxon>
        <taxon>Perciformes</taxon>
        <taxon>Notothenioidei</taxon>
        <taxon>Bathydraconidae</taxon>
        <taxon>Gymnodraco</taxon>
    </lineage>
</organism>
<keyword evidence="4 9" id="KW-1133">Transmembrane helix</keyword>
<feature type="transmembrane region" description="Helical" evidence="9">
    <location>
        <begin position="169"/>
        <end position="195"/>
    </location>
</feature>
<feature type="transmembrane region" description="Helical" evidence="9">
    <location>
        <begin position="100"/>
        <end position="121"/>
    </location>
</feature>
<evidence type="ECO:0000256" key="9">
    <source>
        <dbReference type="SAM" id="Phobius"/>
    </source>
</evidence>
<gene>
    <name evidence="12" type="primary">LOC117561140</name>
</gene>
<dbReference type="InterPro" id="IPR000276">
    <property type="entry name" value="GPCR_Rhodpsn"/>
</dbReference>
<dbReference type="PANTHER" id="PTHR22750">
    <property type="entry name" value="G-PROTEIN COUPLED RECEPTOR"/>
    <property type="match status" value="1"/>
</dbReference>
<dbReference type="RefSeq" id="XP_034094322.1">
    <property type="nucleotide sequence ID" value="XM_034238431.1"/>
</dbReference>
<dbReference type="CDD" id="cd00637">
    <property type="entry name" value="7tm_classA_rhodopsin-like"/>
    <property type="match status" value="1"/>
</dbReference>
<dbReference type="KEGG" id="gacu:117561140"/>
<dbReference type="PRINTS" id="PR00237">
    <property type="entry name" value="GPCRRHODOPSN"/>
</dbReference>
<feature type="transmembrane region" description="Helical" evidence="9">
    <location>
        <begin position="141"/>
        <end position="163"/>
    </location>
</feature>
<evidence type="ECO:0000256" key="1">
    <source>
        <dbReference type="ARBA" id="ARBA00004651"/>
    </source>
</evidence>
<sequence length="299" mass="33885">MFGTMLPSNTTDAEGVGIPLSVNFDSPVDYAIFIFQFIFATTAVLVPGHLVITILSTKALHLQNRFIFMLNTSICDTLVGCSVYYLGLFDVQEGFPSRNGSYNMLPSLLGVNLMTFLFAQFDRYFAVCHPYLYTRFITRRVVISVNACCWIHVYFQTIILLFLPLSRAIQMYVFGIVSLQIIVLTKVIMTIKLYVVARYQLARDPPSAERENNKESLRIIIFVVIIFLLLWGPSFVNIVLRLLLGGGLIFRNEATNVFAIMARLNAVCTPAVYLWGSPALRQATVKHVWGRVCPRCRKR</sequence>
<feature type="transmembrane region" description="Helical" evidence="9">
    <location>
        <begin position="30"/>
        <end position="55"/>
    </location>
</feature>
<keyword evidence="3 9" id="KW-0812">Transmembrane</keyword>
<evidence type="ECO:0000256" key="8">
    <source>
        <dbReference type="ARBA" id="ARBA00023224"/>
    </source>
</evidence>
<dbReference type="GO" id="GO:0004930">
    <property type="term" value="F:G protein-coupled receptor activity"/>
    <property type="evidence" value="ECO:0007669"/>
    <property type="project" value="UniProtKB-KW"/>
</dbReference>
<dbReference type="PROSITE" id="PS50262">
    <property type="entry name" value="G_PROTEIN_RECEP_F1_2"/>
    <property type="match status" value="1"/>
</dbReference>
<evidence type="ECO:0000256" key="4">
    <source>
        <dbReference type="ARBA" id="ARBA00022989"/>
    </source>
</evidence>
<dbReference type="OrthoDB" id="9938815at2759"/>
<evidence type="ECO:0000256" key="7">
    <source>
        <dbReference type="ARBA" id="ARBA00023170"/>
    </source>
</evidence>
<keyword evidence="7" id="KW-0675">Receptor</keyword>
<protein>
    <submittedName>
        <fullName evidence="12">Mu-type opioid receptor-like</fullName>
    </submittedName>
</protein>
<dbReference type="GO" id="GO:0005886">
    <property type="term" value="C:plasma membrane"/>
    <property type="evidence" value="ECO:0007669"/>
    <property type="project" value="UniProtKB-SubCell"/>
</dbReference>
<keyword evidence="11" id="KW-1185">Reference proteome</keyword>
<keyword evidence="8" id="KW-0807">Transducer</keyword>
<feature type="transmembrane region" description="Helical" evidence="9">
    <location>
        <begin position="256"/>
        <end position="276"/>
    </location>
</feature>